<evidence type="ECO:0000313" key="2">
    <source>
        <dbReference type="EMBL" id="KIK06377.1"/>
    </source>
</evidence>
<evidence type="ECO:0008006" key="4">
    <source>
        <dbReference type="Google" id="ProtNLM"/>
    </source>
</evidence>
<dbReference type="InterPro" id="IPR011009">
    <property type="entry name" value="Kinase-like_dom_sf"/>
</dbReference>
<keyword evidence="3" id="KW-1185">Reference proteome</keyword>
<feature type="compositionally biased region" description="Polar residues" evidence="1">
    <location>
        <begin position="11"/>
        <end position="22"/>
    </location>
</feature>
<evidence type="ECO:0000256" key="1">
    <source>
        <dbReference type="SAM" id="MobiDB-lite"/>
    </source>
</evidence>
<sequence>MTKPLIPNPPSQQNSTNRPSRSLLSSVPDFFAWSPTSKVNKKKISGSRSTRPPAPWDEHLHENFILNLGAAYIKHTKLESEVKDFYKESIAPACLETAGALGFGIAGDFLKWQLKFNKQTQAKADGFLVVADHGADFFALPDKFKRAQFAGKLFLDGMHVTRFMQTYPVSPMRTSPDSLLPLINLQPEDETLKNKAHAKGPVKPQHIIQQVWAKAVQNDATFMVINAGLYEVIGFRHRAAQTLYLSDIIEVSRSAPPYGKLHTGLYLAAFKDALDRAQRLKHMMVSESQFYFCKFLHDKTKYNHEDPKDIKSQRREDLLIAQQQMHFFYVKVEATIPIFGVDKVQHFNRFNTDEPVDSEADVPNLMLKPLGGHVYNCEVTLNGKTIGGRFVMKLAQRQKHHETLLREYETYLKLQKEGFKGIVEVYGLFWCDAPCSGMGRTGLLMSHGGESLLHSKELKLILRRNICEQFEDIVSALKRNRIYHRGLLLEHFVLNKSNGFDGPTLSLISWGSAKWLTRGVWGADDKGAKIIRKYLKRLRYHMHELVSRELTASHAALAMMHELEAA</sequence>
<feature type="compositionally biased region" description="Pro residues" evidence="1">
    <location>
        <begin position="1"/>
        <end position="10"/>
    </location>
</feature>
<dbReference type="SUPFAM" id="SSF56112">
    <property type="entry name" value="Protein kinase-like (PK-like)"/>
    <property type="match status" value="1"/>
</dbReference>
<evidence type="ECO:0000313" key="3">
    <source>
        <dbReference type="Proteomes" id="UP000054477"/>
    </source>
</evidence>
<protein>
    <recommendedName>
        <fullName evidence="4">Protein kinase domain-containing protein</fullName>
    </recommendedName>
</protein>
<feature type="region of interest" description="Disordered" evidence="1">
    <location>
        <begin position="1"/>
        <end position="22"/>
    </location>
</feature>
<reference evidence="3" key="2">
    <citation type="submission" date="2015-01" db="EMBL/GenBank/DDBJ databases">
        <title>Evolutionary Origins and Diversification of the Mycorrhizal Mutualists.</title>
        <authorList>
            <consortium name="DOE Joint Genome Institute"/>
            <consortium name="Mycorrhizal Genomics Consortium"/>
            <person name="Kohler A."/>
            <person name="Kuo A."/>
            <person name="Nagy L.G."/>
            <person name="Floudas D."/>
            <person name="Copeland A."/>
            <person name="Barry K.W."/>
            <person name="Cichocki N."/>
            <person name="Veneault-Fourrey C."/>
            <person name="LaButti K."/>
            <person name="Lindquist E.A."/>
            <person name="Lipzen A."/>
            <person name="Lundell T."/>
            <person name="Morin E."/>
            <person name="Murat C."/>
            <person name="Riley R."/>
            <person name="Ohm R."/>
            <person name="Sun H."/>
            <person name="Tunlid A."/>
            <person name="Henrissat B."/>
            <person name="Grigoriev I.V."/>
            <person name="Hibbett D.S."/>
            <person name="Martin F."/>
        </authorList>
    </citation>
    <scope>NUCLEOTIDE SEQUENCE [LARGE SCALE GENOMIC DNA]</scope>
    <source>
        <strain evidence="3">LaAM-08-1</strain>
    </source>
</reference>
<dbReference type="HOGENOM" id="CLU_481519_0_0_1"/>
<dbReference type="OrthoDB" id="3055171at2759"/>
<dbReference type="EMBL" id="KN838553">
    <property type="protein sequence ID" value="KIK06377.1"/>
    <property type="molecule type" value="Genomic_DNA"/>
</dbReference>
<organism evidence="2 3">
    <name type="scientific">Laccaria amethystina LaAM-08-1</name>
    <dbReference type="NCBI Taxonomy" id="1095629"/>
    <lineage>
        <taxon>Eukaryota</taxon>
        <taxon>Fungi</taxon>
        <taxon>Dikarya</taxon>
        <taxon>Basidiomycota</taxon>
        <taxon>Agaricomycotina</taxon>
        <taxon>Agaricomycetes</taxon>
        <taxon>Agaricomycetidae</taxon>
        <taxon>Agaricales</taxon>
        <taxon>Agaricineae</taxon>
        <taxon>Hydnangiaceae</taxon>
        <taxon>Laccaria</taxon>
    </lineage>
</organism>
<dbReference type="AlphaFoldDB" id="A0A0C9Y855"/>
<accession>A0A0C9Y855</accession>
<name>A0A0C9Y855_9AGAR</name>
<gene>
    <name evidence="2" type="ORF">K443DRAFT_120129</name>
</gene>
<dbReference type="Proteomes" id="UP000054477">
    <property type="component" value="Unassembled WGS sequence"/>
</dbReference>
<reference evidence="2 3" key="1">
    <citation type="submission" date="2014-04" db="EMBL/GenBank/DDBJ databases">
        <authorList>
            <consortium name="DOE Joint Genome Institute"/>
            <person name="Kuo A."/>
            <person name="Kohler A."/>
            <person name="Nagy L.G."/>
            <person name="Floudas D."/>
            <person name="Copeland A."/>
            <person name="Barry K.W."/>
            <person name="Cichocki N."/>
            <person name="Veneault-Fourrey C."/>
            <person name="LaButti K."/>
            <person name="Lindquist E.A."/>
            <person name="Lipzen A."/>
            <person name="Lundell T."/>
            <person name="Morin E."/>
            <person name="Murat C."/>
            <person name="Sun H."/>
            <person name="Tunlid A."/>
            <person name="Henrissat B."/>
            <person name="Grigoriev I.V."/>
            <person name="Hibbett D.S."/>
            <person name="Martin F."/>
            <person name="Nordberg H.P."/>
            <person name="Cantor M.N."/>
            <person name="Hua S.X."/>
        </authorList>
    </citation>
    <scope>NUCLEOTIDE SEQUENCE [LARGE SCALE GENOMIC DNA]</scope>
    <source>
        <strain evidence="2 3">LaAM-08-1</strain>
    </source>
</reference>
<proteinExistence type="predicted"/>